<protein>
    <submittedName>
        <fullName evidence="1">Uncharacterized protein</fullName>
    </submittedName>
</protein>
<evidence type="ECO:0000313" key="2">
    <source>
        <dbReference type="Proteomes" id="UP001056120"/>
    </source>
</evidence>
<accession>A0ACB9FSJ9</accession>
<gene>
    <name evidence="1" type="ORF">L1987_48890</name>
</gene>
<name>A0ACB9FSJ9_9ASTR</name>
<dbReference type="Proteomes" id="UP001056120">
    <property type="component" value="Linkage Group LG16"/>
</dbReference>
<proteinExistence type="predicted"/>
<evidence type="ECO:0000313" key="1">
    <source>
        <dbReference type="EMBL" id="KAI3774338.1"/>
    </source>
</evidence>
<comment type="caution">
    <text evidence="1">The sequence shown here is derived from an EMBL/GenBank/DDBJ whole genome shotgun (WGS) entry which is preliminary data.</text>
</comment>
<sequence>MISIVHPTRTTILSDCLLCDLYTGIAGCTCTIFRLFEALATSQKYFCYFNSSKVTCGVITKFEVVEIVNLHHHNLYVALHA</sequence>
<keyword evidence="2" id="KW-1185">Reference proteome</keyword>
<reference evidence="1 2" key="2">
    <citation type="journal article" date="2022" name="Mol. Ecol. Resour.">
        <title>The genomes of chicory, endive, great burdock and yacon provide insights into Asteraceae paleo-polyploidization history and plant inulin production.</title>
        <authorList>
            <person name="Fan W."/>
            <person name="Wang S."/>
            <person name="Wang H."/>
            <person name="Wang A."/>
            <person name="Jiang F."/>
            <person name="Liu H."/>
            <person name="Zhao H."/>
            <person name="Xu D."/>
            <person name="Zhang Y."/>
        </authorList>
    </citation>
    <scope>NUCLEOTIDE SEQUENCE [LARGE SCALE GENOMIC DNA]</scope>
    <source>
        <strain evidence="2">cv. Yunnan</strain>
        <tissue evidence="1">Leaves</tissue>
    </source>
</reference>
<dbReference type="EMBL" id="CM042033">
    <property type="protein sequence ID" value="KAI3774338.1"/>
    <property type="molecule type" value="Genomic_DNA"/>
</dbReference>
<reference evidence="2" key="1">
    <citation type="journal article" date="2022" name="Mol. Ecol. Resour.">
        <title>The genomes of chicory, endive, great burdock and yacon provide insights into Asteraceae palaeo-polyploidization history and plant inulin production.</title>
        <authorList>
            <person name="Fan W."/>
            <person name="Wang S."/>
            <person name="Wang H."/>
            <person name="Wang A."/>
            <person name="Jiang F."/>
            <person name="Liu H."/>
            <person name="Zhao H."/>
            <person name="Xu D."/>
            <person name="Zhang Y."/>
        </authorList>
    </citation>
    <scope>NUCLEOTIDE SEQUENCE [LARGE SCALE GENOMIC DNA]</scope>
    <source>
        <strain evidence="2">cv. Yunnan</strain>
    </source>
</reference>
<organism evidence="1 2">
    <name type="scientific">Smallanthus sonchifolius</name>
    <dbReference type="NCBI Taxonomy" id="185202"/>
    <lineage>
        <taxon>Eukaryota</taxon>
        <taxon>Viridiplantae</taxon>
        <taxon>Streptophyta</taxon>
        <taxon>Embryophyta</taxon>
        <taxon>Tracheophyta</taxon>
        <taxon>Spermatophyta</taxon>
        <taxon>Magnoliopsida</taxon>
        <taxon>eudicotyledons</taxon>
        <taxon>Gunneridae</taxon>
        <taxon>Pentapetalae</taxon>
        <taxon>asterids</taxon>
        <taxon>campanulids</taxon>
        <taxon>Asterales</taxon>
        <taxon>Asteraceae</taxon>
        <taxon>Asteroideae</taxon>
        <taxon>Heliantheae alliance</taxon>
        <taxon>Millerieae</taxon>
        <taxon>Smallanthus</taxon>
    </lineage>
</organism>